<dbReference type="InterPro" id="IPR010982">
    <property type="entry name" value="Lambda_DNA-bd_dom_sf"/>
</dbReference>
<dbReference type="SUPFAM" id="SSF47413">
    <property type="entry name" value="lambda repressor-like DNA-binding domains"/>
    <property type="match status" value="1"/>
</dbReference>
<dbReference type="EMBL" id="BAAAZO010000002">
    <property type="protein sequence ID" value="GAA3602502.1"/>
    <property type="molecule type" value="Genomic_DNA"/>
</dbReference>
<evidence type="ECO:0000313" key="3">
    <source>
        <dbReference type="Proteomes" id="UP001501074"/>
    </source>
</evidence>
<dbReference type="Gene3D" id="1.10.260.40">
    <property type="entry name" value="lambda repressor-like DNA-binding domains"/>
    <property type="match status" value="1"/>
</dbReference>
<dbReference type="Proteomes" id="UP001501074">
    <property type="component" value="Unassembled WGS sequence"/>
</dbReference>
<comment type="caution">
    <text evidence="2">The sequence shown here is derived from an EMBL/GenBank/DDBJ whole genome shotgun (WGS) entry which is preliminary data.</text>
</comment>
<proteinExistence type="predicted"/>
<dbReference type="SMART" id="SM00530">
    <property type="entry name" value="HTH_XRE"/>
    <property type="match status" value="1"/>
</dbReference>
<accession>A0ABP6ZDC2</accession>
<protein>
    <submittedName>
        <fullName evidence="2">Helix-turn-helix transcriptional regulator</fullName>
    </submittedName>
</protein>
<feature type="domain" description="HTH cro/C1-type" evidence="1">
    <location>
        <begin position="34"/>
        <end position="81"/>
    </location>
</feature>
<dbReference type="PANTHER" id="PTHR35010:SF2">
    <property type="entry name" value="BLL4672 PROTEIN"/>
    <property type="match status" value="1"/>
</dbReference>
<dbReference type="Gene3D" id="3.30.450.180">
    <property type="match status" value="1"/>
</dbReference>
<dbReference type="InterPro" id="IPR041413">
    <property type="entry name" value="MLTR_LBD"/>
</dbReference>
<evidence type="ECO:0000259" key="1">
    <source>
        <dbReference type="PROSITE" id="PS50943"/>
    </source>
</evidence>
<name>A0ABP6ZDC2_9ACTN</name>
<dbReference type="PANTHER" id="PTHR35010">
    <property type="entry name" value="BLL4672 PROTEIN-RELATED"/>
    <property type="match status" value="1"/>
</dbReference>
<evidence type="ECO:0000313" key="2">
    <source>
        <dbReference type="EMBL" id="GAA3602502.1"/>
    </source>
</evidence>
<gene>
    <name evidence="2" type="ORF">GCM10022223_17840</name>
</gene>
<sequence>MVKNVLGEYLRARREQVGPEDVGIPASSSRRVPGLRRDEVAMLAGISTEYYTRLEQGRDRRPSAQVLDAIARVLRMDAAATVHLHRLAEGTGRPRRAARRVERIRPGVAELVDALAMPAWIEGRYLDILTANPLARSLSPLFEPGTNLLRSVVQAVAAGDDVVSDASVRGLLAQLRGTAGSDAEDPYLAALVGELILISDDIARAWSRHEVQAPPASTTYHLDHPQVGPLDLVIEKFHPVGATDQLLVICRGAPETPTEQSLSLLASMHGTAGQPVTGPQQVDLER</sequence>
<reference evidence="3" key="1">
    <citation type="journal article" date="2019" name="Int. J. Syst. Evol. Microbiol.">
        <title>The Global Catalogue of Microorganisms (GCM) 10K type strain sequencing project: providing services to taxonomists for standard genome sequencing and annotation.</title>
        <authorList>
            <consortium name="The Broad Institute Genomics Platform"/>
            <consortium name="The Broad Institute Genome Sequencing Center for Infectious Disease"/>
            <person name="Wu L."/>
            <person name="Ma J."/>
        </authorList>
    </citation>
    <scope>NUCLEOTIDE SEQUENCE [LARGE SCALE GENOMIC DNA]</scope>
    <source>
        <strain evidence="3">JCM 16902</strain>
    </source>
</reference>
<dbReference type="PROSITE" id="PS50943">
    <property type="entry name" value="HTH_CROC1"/>
    <property type="match status" value="1"/>
</dbReference>
<dbReference type="Pfam" id="PF13560">
    <property type="entry name" value="HTH_31"/>
    <property type="match status" value="1"/>
</dbReference>
<keyword evidence="3" id="KW-1185">Reference proteome</keyword>
<organism evidence="2 3">
    <name type="scientific">Kineosporia mesophila</name>
    <dbReference type="NCBI Taxonomy" id="566012"/>
    <lineage>
        <taxon>Bacteria</taxon>
        <taxon>Bacillati</taxon>
        <taxon>Actinomycetota</taxon>
        <taxon>Actinomycetes</taxon>
        <taxon>Kineosporiales</taxon>
        <taxon>Kineosporiaceae</taxon>
        <taxon>Kineosporia</taxon>
    </lineage>
</organism>
<dbReference type="Pfam" id="PF17765">
    <property type="entry name" value="MLTR_LBD"/>
    <property type="match status" value="1"/>
</dbReference>
<dbReference type="CDD" id="cd00093">
    <property type="entry name" value="HTH_XRE"/>
    <property type="match status" value="1"/>
</dbReference>
<dbReference type="InterPro" id="IPR001387">
    <property type="entry name" value="Cro/C1-type_HTH"/>
</dbReference>
<dbReference type="RefSeq" id="WP_231485125.1">
    <property type="nucleotide sequence ID" value="NZ_BAAAZO010000002.1"/>
</dbReference>